<organism evidence="2 3">
    <name type="scientific">Trametes coccinea (strain BRFM310)</name>
    <name type="common">Pycnoporus coccineus</name>
    <dbReference type="NCBI Taxonomy" id="1353009"/>
    <lineage>
        <taxon>Eukaryota</taxon>
        <taxon>Fungi</taxon>
        <taxon>Dikarya</taxon>
        <taxon>Basidiomycota</taxon>
        <taxon>Agaricomycotina</taxon>
        <taxon>Agaricomycetes</taxon>
        <taxon>Polyporales</taxon>
        <taxon>Polyporaceae</taxon>
        <taxon>Trametes</taxon>
    </lineage>
</organism>
<proteinExistence type="predicted"/>
<dbReference type="AlphaFoldDB" id="A0A1Y2IMA6"/>
<reference evidence="2 3" key="1">
    <citation type="journal article" date="2015" name="Biotechnol. Biofuels">
        <title>Enhanced degradation of softwood versus hardwood by the white-rot fungus Pycnoporus coccineus.</title>
        <authorList>
            <person name="Couturier M."/>
            <person name="Navarro D."/>
            <person name="Chevret D."/>
            <person name="Henrissat B."/>
            <person name="Piumi F."/>
            <person name="Ruiz-Duenas F.J."/>
            <person name="Martinez A.T."/>
            <person name="Grigoriev I.V."/>
            <person name="Riley R."/>
            <person name="Lipzen A."/>
            <person name="Berrin J.G."/>
            <person name="Master E.R."/>
            <person name="Rosso M.N."/>
        </authorList>
    </citation>
    <scope>NUCLEOTIDE SEQUENCE [LARGE SCALE GENOMIC DNA]</scope>
    <source>
        <strain evidence="2 3">BRFM310</strain>
    </source>
</reference>
<feature type="transmembrane region" description="Helical" evidence="1">
    <location>
        <begin position="156"/>
        <end position="177"/>
    </location>
</feature>
<dbReference type="PANTHER" id="PTHR40465:SF1">
    <property type="entry name" value="DUF6534 DOMAIN-CONTAINING PROTEIN"/>
    <property type="match status" value="1"/>
</dbReference>
<feature type="transmembrane region" description="Helical" evidence="1">
    <location>
        <begin position="102"/>
        <end position="122"/>
    </location>
</feature>
<dbReference type="OrthoDB" id="2756378at2759"/>
<sequence length="185" mass="20384">MPASPLSNAAGALPLTPETGIHLGNFGAILVGCYLGLVIYGVIVYQTYSYFKAYPDDHLYLKCLVTSVLLWESCHAVLCMDICYHFLVTNYSNAAALLKGHISINMLPLFTGLSVISCQIFFMRRVYLLVTTGLITCIFDLVAFLLSLILPTNFVWFAFTIVATKVYSTSLMAAYVCNVCMDDSV</sequence>
<keyword evidence="1" id="KW-0472">Membrane</keyword>
<gene>
    <name evidence="2" type="ORF">PYCCODRAFT_1467918</name>
</gene>
<keyword evidence="1" id="KW-0812">Transmembrane</keyword>
<dbReference type="EMBL" id="KZ084106">
    <property type="protein sequence ID" value="OSD02257.1"/>
    <property type="molecule type" value="Genomic_DNA"/>
</dbReference>
<protein>
    <submittedName>
        <fullName evidence="2">Uncharacterized protein</fullName>
    </submittedName>
</protein>
<evidence type="ECO:0000313" key="2">
    <source>
        <dbReference type="EMBL" id="OSD02257.1"/>
    </source>
</evidence>
<evidence type="ECO:0000256" key="1">
    <source>
        <dbReference type="SAM" id="Phobius"/>
    </source>
</evidence>
<accession>A0A1Y2IMA6</accession>
<evidence type="ECO:0000313" key="3">
    <source>
        <dbReference type="Proteomes" id="UP000193067"/>
    </source>
</evidence>
<dbReference type="STRING" id="1353009.A0A1Y2IMA6"/>
<keyword evidence="3" id="KW-1185">Reference proteome</keyword>
<keyword evidence="1" id="KW-1133">Transmembrane helix</keyword>
<dbReference type="PANTHER" id="PTHR40465">
    <property type="entry name" value="CHROMOSOME 1, WHOLE GENOME SHOTGUN SEQUENCE"/>
    <property type="match status" value="1"/>
</dbReference>
<dbReference type="Proteomes" id="UP000193067">
    <property type="component" value="Unassembled WGS sequence"/>
</dbReference>
<feature type="transmembrane region" description="Helical" evidence="1">
    <location>
        <begin position="127"/>
        <end position="150"/>
    </location>
</feature>
<feature type="transmembrane region" description="Helical" evidence="1">
    <location>
        <begin position="20"/>
        <end position="43"/>
    </location>
</feature>
<name>A0A1Y2IMA6_TRAC3</name>